<dbReference type="InterPro" id="IPR011041">
    <property type="entry name" value="Quinoprot_gluc/sorb_DH_b-prop"/>
</dbReference>
<evidence type="ECO:0000256" key="4">
    <source>
        <dbReference type="PROSITE-ProRule" id="PRU00433"/>
    </source>
</evidence>
<evidence type="ECO:0000256" key="2">
    <source>
        <dbReference type="ARBA" id="ARBA00022723"/>
    </source>
</evidence>
<dbReference type="InterPro" id="IPR055557">
    <property type="entry name" value="DUF7133"/>
</dbReference>
<dbReference type="RefSeq" id="WP_377095929.1">
    <property type="nucleotide sequence ID" value="NZ_JBHSJM010000001.1"/>
</dbReference>
<comment type="caution">
    <text evidence="6">The sequence shown here is derived from an EMBL/GenBank/DDBJ whole genome shotgun (WGS) entry which is preliminary data.</text>
</comment>
<keyword evidence="1 4" id="KW-0349">Heme</keyword>
<proteinExistence type="predicted"/>
<dbReference type="Gene3D" id="1.10.760.10">
    <property type="entry name" value="Cytochrome c-like domain"/>
    <property type="match status" value="1"/>
</dbReference>
<dbReference type="PANTHER" id="PTHR33546:SF1">
    <property type="entry name" value="LARGE, MULTIFUNCTIONAL SECRETED PROTEIN"/>
    <property type="match status" value="1"/>
</dbReference>
<dbReference type="Pfam" id="PF00034">
    <property type="entry name" value="Cytochrom_C"/>
    <property type="match status" value="1"/>
</dbReference>
<dbReference type="EMBL" id="JBHUJC010000001">
    <property type="protein sequence ID" value="MFD2275062.1"/>
    <property type="molecule type" value="Genomic_DNA"/>
</dbReference>
<evidence type="ECO:0000313" key="6">
    <source>
        <dbReference type="EMBL" id="MFD2275062.1"/>
    </source>
</evidence>
<name>A0ABW5DYI3_9BACT</name>
<dbReference type="Pfam" id="PF23500">
    <property type="entry name" value="DUF7133"/>
    <property type="match status" value="1"/>
</dbReference>
<evidence type="ECO:0000259" key="5">
    <source>
        <dbReference type="PROSITE" id="PS51007"/>
    </source>
</evidence>
<dbReference type="InterPro" id="IPR009056">
    <property type="entry name" value="Cyt_c-like_dom"/>
</dbReference>
<organism evidence="6 7">
    <name type="scientific">Rubritalea spongiae</name>
    <dbReference type="NCBI Taxonomy" id="430797"/>
    <lineage>
        <taxon>Bacteria</taxon>
        <taxon>Pseudomonadati</taxon>
        <taxon>Verrucomicrobiota</taxon>
        <taxon>Verrucomicrobiia</taxon>
        <taxon>Verrucomicrobiales</taxon>
        <taxon>Rubritaleaceae</taxon>
        <taxon>Rubritalea</taxon>
    </lineage>
</organism>
<dbReference type="InterPro" id="IPR011042">
    <property type="entry name" value="6-blade_b-propeller_TolB-like"/>
</dbReference>
<dbReference type="SUPFAM" id="SSF50952">
    <property type="entry name" value="Soluble quinoprotein glucose dehydrogenase"/>
    <property type="match status" value="1"/>
</dbReference>
<reference evidence="7" key="1">
    <citation type="journal article" date="2019" name="Int. J. Syst. Evol. Microbiol.">
        <title>The Global Catalogue of Microorganisms (GCM) 10K type strain sequencing project: providing services to taxonomists for standard genome sequencing and annotation.</title>
        <authorList>
            <consortium name="The Broad Institute Genomics Platform"/>
            <consortium name="The Broad Institute Genome Sequencing Center for Infectious Disease"/>
            <person name="Wu L."/>
            <person name="Ma J."/>
        </authorList>
    </citation>
    <scope>NUCLEOTIDE SEQUENCE [LARGE SCALE GENOMIC DNA]</scope>
    <source>
        <strain evidence="7">JCM 16545</strain>
    </source>
</reference>
<evidence type="ECO:0000313" key="7">
    <source>
        <dbReference type="Proteomes" id="UP001597297"/>
    </source>
</evidence>
<protein>
    <submittedName>
        <fullName evidence="6">C-type cytochrome</fullName>
    </submittedName>
</protein>
<dbReference type="Gene3D" id="2.120.10.30">
    <property type="entry name" value="TolB, C-terminal domain"/>
    <property type="match status" value="2"/>
</dbReference>
<gene>
    <name evidence="6" type="ORF">ACFSQZ_01145</name>
</gene>
<dbReference type="PANTHER" id="PTHR33546">
    <property type="entry name" value="LARGE, MULTIFUNCTIONAL SECRETED PROTEIN-RELATED"/>
    <property type="match status" value="1"/>
</dbReference>
<accession>A0ABW5DYI3</accession>
<feature type="domain" description="Cytochrome c" evidence="5">
    <location>
        <begin position="606"/>
        <end position="699"/>
    </location>
</feature>
<keyword evidence="3 4" id="KW-0408">Iron</keyword>
<keyword evidence="7" id="KW-1185">Reference proteome</keyword>
<keyword evidence="2 4" id="KW-0479">Metal-binding</keyword>
<sequence length="732" mass="82399">MIKTLLVSCLAISSVSAKEITGDEWEQMSPEELQKLVQPLSPEEAMKSIEVPKGYKLELVVSEPTIMEPVDCVWDANGDMYVIEMSTYMKDADGTDQYDKTSRVMKLVDTDGDGKIDKSTVFADGLMLPRMILPLDDRILICETDTLDIYAYRDTNGDGTADEKKIWYKGGPRKGNLEHQASGMIWNIDNWIYFTKGSERLRIVDGEVIEDKRGNIIAQWGLDHDDDGNFAAALSGGEKSFQYFQNPVVYTKSTFPNELEKNFNAVWPIDNIPDTQGGRRRLREDNTLNHVTGACGHGVYRGELMPEFYGNYLVAEPVGRLVRMAKVDTSQGFKQMQNAYPQSEFMRSADANFRPVNIKTGPDGALYIVDMYRGIIQEGNWTKKGSYLREVIDKYGLAETVKNGRIYRLVPEDYTKKFTRPEMLKKSSAELIPYLGHTNGWMRSTARKVLILRNDQSIVPKLKAALEKTDNTQAKIEVLWTLEGLQALDLDYILPLIRSKDSRFAVHALRVSDPWLAEGNTELIDLYEKIYTHSESPELLTQALLSMKTFGPRATAGPYLEKFYEKHKGTEMVEHYLEQWARDQKAAQEARDRAAAMKGKGPYFEKTMQEGEKHYAALCFACHGANGEGAPMAGTDTTLAPPLAGSARVLGDKDTLIKIALHGLTGPVDGKTYPGAMEALAAHDDQYIASVLSYIRNSWGNEESIITDKEVGKTRKYNRKRNKPWTLEELAK</sequence>
<evidence type="ECO:0000256" key="1">
    <source>
        <dbReference type="ARBA" id="ARBA00022617"/>
    </source>
</evidence>
<dbReference type="SUPFAM" id="SSF46626">
    <property type="entry name" value="Cytochrome c"/>
    <property type="match status" value="1"/>
</dbReference>
<dbReference type="PROSITE" id="PS51007">
    <property type="entry name" value="CYTC"/>
    <property type="match status" value="1"/>
</dbReference>
<evidence type="ECO:0000256" key="3">
    <source>
        <dbReference type="ARBA" id="ARBA00023004"/>
    </source>
</evidence>
<dbReference type="InterPro" id="IPR036909">
    <property type="entry name" value="Cyt_c-like_dom_sf"/>
</dbReference>
<dbReference type="Proteomes" id="UP001597297">
    <property type="component" value="Unassembled WGS sequence"/>
</dbReference>